<keyword evidence="1" id="KW-0472">Membrane</keyword>
<keyword evidence="1" id="KW-1133">Transmembrane helix</keyword>
<protein>
    <submittedName>
        <fullName evidence="2">Predicted integral membrane protein</fullName>
    </submittedName>
</protein>
<evidence type="ECO:0000313" key="3">
    <source>
        <dbReference type="Proteomes" id="UP000215374"/>
    </source>
</evidence>
<organism evidence="2 3">
    <name type="scientific">Corynebacterium imitans</name>
    <dbReference type="NCBI Taxonomy" id="156978"/>
    <lineage>
        <taxon>Bacteria</taxon>
        <taxon>Bacillati</taxon>
        <taxon>Actinomycetota</taxon>
        <taxon>Actinomycetes</taxon>
        <taxon>Mycobacteriales</taxon>
        <taxon>Corynebacteriaceae</taxon>
        <taxon>Corynebacterium</taxon>
    </lineage>
</organism>
<feature type="transmembrane region" description="Helical" evidence="1">
    <location>
        <begin position="179"/>
        <end position="198"/>
    </location>
</feature>
<feature type="transmembrane region" description="Helical" evidence="1">
    <location>
        <begin position="204"/>
        <end position="224"/>
    </location>
</feature>
<accession>A0A240AWE9</accession>
<sequence>MDAPPPRPIRGFAVLPAYAWAARALVTGWRLWMPVILLTCLLTAALPSLGGICTPALLAVAVQHSANPHLRLRDVRVSSFFRVIVMAALFSIFAGVYALMTFGIFLAVGLRDFPAPPPKDASTGFLAPEFFALYVAVGLFALVLALCAFTFTFAADGRFTVPEAATCGLAASAKNLDKVLLALLIAAIPAAAGIYLRTLIPHEYARLSAFIWVPIIAFVSLAFAHGYRQVASQSTAISG</sequence>
<feature type="transmembrane region" description="Helical" evidence="1">
    <location>
        <begin position="83"/>
        <end position="110"/>
    </location>
</feature>
<dbReference type="EMBL" id="LT906467">
    <property type="protein sequence ID" value="SNV87206.1"/>
    <property type="molecule type" value="Genomic_DNA"/>
</dbReference>
<feature type="transmembrane region" description="Helical" evidence="1">
    <location>
        <begin position="35"/>
        <end position="62"/>
    </location>
</feature>
<dbReference type="Proteomes" id="UP000215374">
    <property type="component" value="Chromosome 1"/>
</dbReference>
<dbReference type="RefSeq" id="WP_144311858.1">
    <property type="nucleotide sequence ID" value="NZ_CP009211.1"/>
</dbReference>
<dbReference type="AlphaFoldDB" id="A0A240AWE9"/>
<feature type="transmembrane region" description="Helical" evidence="1">
    <location>
        <begin position="130"/>
        <end position="154"/>
    </location>
</feature>
<reference evidence="2 3" key="1">
    <citation type="submission" date="2017-06" db="EMBL/GenBank/DDBJ databases">
        <authorList>
            <consortium name="Pathogen Informatics"/>
        </authorList>
    </citation>
    <scope>NUCLEOTIDE SEQUENCE [LARGE SCALE GENOMIC DNA]</scope>
    <source>
        <strain evidence="2 3">NCTC13015</strain>
    </source>
</reference>
<keyword evidence="1" id="KW-0812">Transmembrane</keyword>
<name>A0A240AWE9_9CORY</name>
<evidence type="ECO:0000313" key="2">
    <source>
        <dbReference type="EMBL" id="SNV87206.1"/>
    </source>
</evidence>
<gene>
    <name evidence="2" type="ORF">SAMEA4535761_02372</name>
</gene>
<evidence type="ECO:0000256" key="1">
    <source>
        <dbReference type="SAM" id="Phobius"/>
    </source>
</evidence>
<proteinExistence type="predicted"/>